<dbReference type="InterPro" id="IPR005018">
    <property type="entry name" value="DOMON_domain"/>
</dbReference>
<dbReference type="PROSITE" id="PS50836">
    <property type="entry name" value="DOMON"/>
    <property type="match status" value="1"/>
</dbReference>
<protein>
    <recommendedName>
        <fullName evidence="1">DOMON domain-containing protein</fullName>
    </recommendedName>
</protein>
<gene>
    <name evidence="2" type="ORF">FTO68_03200</name>
</gene>
<organism evidence="2 3">
    <name type="scientific">Methanocalculus taiwanensis</name>
    <dbReference type="NCBI Taxonomy" id="106207"/>
    <lineage>
        <taxon>Archaea</taxon>
        <taxon>Methanobacteriati</taxon>
        <taxon>Methanobacteriota</taxon>
        <taxon>Stenosarchaea group</taxon>
        <taxon>Methanomicrobia</taxon>
        <taxon>Methanomicrobiales</taxon>
        <taxon>Methanocalculaceae</taxon>
        <taxon>Methanocalculus</taxon>
    </lineage>
</organism>
<dbReference type="Pfam" id="PF03351">
    <property type="entry name" value="DOMON"/>
    <property type="match status" value="1"/>
</dbReference>
<comment type="caution">
    <text evidence="2">The sequence shown here is derived from an EMBL/GenBank/DDBJ whole genome shotgun (WGS) entry which is preliminary data.</text>
</comment>
<dbReference type="CDD" id="cd09631">
    <property type="entry name" value="DOMON_DOH"/>
    <property type="match status" value="1"/>
</dbReference>
<dbReference type="PROSITE" id="PS51257">
    <property type="entry name" value="PROKAR_LIPOPROTEIN"/>
    <property type="match status" value="1"/>
</dbReference>
<proteinExistence type="predicted"/>
<dbReference type="RefSeq" id="WP_255331933.1">
    <property type="nucleotide sequence ID" value="NZ_VOTZ01000005.1"/>
</dbReference>
<dbReference type="Proteomes" id="UP001524383">
    <property type="component" value="Unassembled WGS sequence"/>
</dbReference>
<evidence type="ECO:0000313" key="2">
    <source>
        <dbReference type="EMBL" id="MCQ1537997.1"/>
    </source>
</evidence>
<feature type="domain" description="DOMON" evidence="1">
    <location>
        <begin position="64"/>
        <end position="183"/>
    </location>
</feature>
<keyword evidence="3" id="KW-1185">Reference proteome</keyword>
<dbReference type="AlphaFoldDB" id="A0ABD4TKE2"/>
<evidence type="ECO:0000259" key="1">
    <source>
        <dbReference type="PROSITE" id="PS50836"/>
    </source>
</evidence>
<accession>A0ABD4TKE2</accession>
<dbReference type="PANTHER" id="PTHR10157">
    <property type="entry name" value="DOPAMINE BETA HYDROXYLASE RELATED"/>
    <property type="match status" value="1"/>
</dbReference>
<evidence type="ECO:0000313" key="3">
    <source>
        <dbReference type="Proteomes" id="UP001524383"/>
    </source>
</evidence>
<sequence>MKASIILFMMILLALLVMASGCAADPPATPAPPAPADESPVTVDWNPDGIIKPGEYRYRQALSDKMELHWTTTDDMIRIGLAGRAAGWIGIGLGTPRMMSGVDYIAGYVDGENGVVNDLFSENPRCPIRMDTAIGGTDDILRYGGRQADDVTIIEFERLFASGDEYDYEIRAGDPIAIIWALSESNSMTVPHRERGSTTLILRR</sequence>
<dbReference type="InterPro" id="IPR045266">
    <property type="entry name" value="DOH_DOMON"/>
</dbReference>
<name>A0ABD4TKE2_9EURY</name>
<dbReference type="SMART" id="SM00664">
    <property type="entry name" value="DoH"/>
    <property type="match status" value="1"/>
</dbReference>
<dbReference type="EMBL" id="VOTZ01000005">
    <property type="protein sequence ID" value="MCQ1537997.1"/>
    <property type="molecule type" value="Genomic_DNA"/>
</dbReference>
<dbReference type="PANTHER" id="PTHR10157:SF23">
    <property type="entry name" value="MOXD1 HOMOLOG 1"/>
    <property type="match status" value="1"/>
</dbReference>
<dbReference type="InterPro" id="IPR000945">
    <property type="entry name" value="DBH-like"/>
</dbReference>
<reference evidence="2 3" key="1">
    <citation type="submission" date="2019-08" db="EMBL/GenBank/DDBJ databases">
        <authorList>
            <person name="Chen S.-C."/>
            <person name="Lai M.-C."/>
            <person name="You Y.-T."/>
        </authorList>
    </citation>
    <scope>NUCLEOTIDE SEQUENCE [LARGE SCALE GENOMIC DNA]</scope>
    <source>
        <strain evidence="2 3">P2F9704a</strain>
    </source>
</reference>